<keyword evidence="3 5" id="KW-0238">DNA-binding</keyword>
<sequence length="217" mass="23353">MPITEGRAKSGARSPLGRPTAQRAQELRQTIIGAASALMLQDGYDGTSIDAIAAAAGVTKRTIYTRFESKENLLREVLTTAALPALRLEPEFPSSASIEEKLVLIGMEMNAALLHPDMQRWLRFAIGGIAQRPELAPFVHALIEQYLALLERLLAPVLASGALRADDLATAVKVFATLISSRAHNLATFSLPPGSLEEQAHFIRKAVALFLAGCTRA</sequence>
<proteinExistence type="predicted"/>
<reference evidence="8 9" key="1">
    <citation type="submission" date="2018-06" db="EMBL/GenBank/DDBJ databases">
        <title>Genomic Encyclopedia of Archaeal and Bacterial Type Strains, Phase II (KMG-II): from individual species to whole genera.</title>
        <authorList>
            <person name="Goeker M."/>
        </authorList>
    </citation>
    <scope>NUCLEOTIDE SEQUENCE [LARGE SCALE GENOMIC DNA]</scope>
    <source>
        <strain evidence="8 9">CFPB 3232</strain>
    </source>
</reference>
<organism evidence="8 9">
    <name type="scientific">Paracidovorax anthurii</name>
    <dbReference type="NCBI Taxonomy" id="78229"/>
    <lineage>
        <taxon>Bacteria</taxon>
        <taxon>Pseudomonadati</taxon>
        <taxon>Pseudomonadota</taxon>
        <taxon>Betaproteobacteria</taxon>
        <taxon>Burkholderiales</taxon>
        <taxon>Comamonadaceae</taxon>
        <taxon>Paracidovorax</taxon>
    </lineage>
</organism>
<dbReference type="Pfam" id="PF14246">
    <property type="entry name" value="TetR_C_7"/>
    <property type="match status" value="1"/>
</dbReference>
<evidence type="ECO:0000313" key="9">
    <source>
        <dbReference type="Proteomes" id="UP000248856"/>
    </source>
</evidence>
<dbReference type="InterPro" id="IPR050109">
    <property type="entry name" value="HTH-type_TetR-like_transc_reg"/>
</dbReference>
<feature type="domain" description="HTH tetR-type" evidence="7">
    <location>
        <begin position="25"/>
        <end position="85"/>
    </location>
</feature>
<dbReference type="InterPro" id="IPR009057">
    <property type="entry name" value="Homeodomain-like_sf"/>
</dbReference>
<feature type="DNA-binding region" description="H-T-H motif" evidence="5">
    <location>
        <begin position="48"/>
        <end position="67"/>
    </location>
</feature>
<dbReference type="InterPro" id="IPR001647">
    <property type="entry name" value="HTH_TetR"/>
</dbReference>
<dbReference type="FunFam" id="1.10.10.60:FF:000141">
    <property type="entry name" value="TetR family transcriptional regulator"/>
    <property type="match status" value="1"/>
</dbReference>
<dbReference type="InterPro" id="IPR023772">
    <property type="entry name" value="DNA-bd_HTH_TetR-type_CS"/>
</dbReference>
<dbReference type="Pfam" id="PF00440">
    <property type="entry name" value="TetR_N"/>
    <property type="match status" value="1"/>
</dbReference>
<keyword evidence="1" id="KW-0678">Repressor</keyword>
<dbReference type="AlphaFoldDB" id="A0A328ZHU6"/>
<evidence type="ECO:0000256" key="3">
    <source>
        <dbReference type="ARBA" id="ARBA00023125"/>
    </source>
</evidence>
<dbReference type="PROSITE" id="PS50977">
    <property type="entry name" value="HTH_TETR_2"/>
    <property type="match status" value="1"/>
</dbReference>
<dbReference type="SUPFAM" id="SSF48498">
    <property type="entry name" value="Tetracyclin repressor-like, C-terminal domain"/>
    <property type="match status" value="1"/>
</dbReference>
<evidence type="ECO:0000256" key="1">
    <source>
        <dbReference type="ARBA" id="ARBA00022491"/>
    </source>
</evidence>
<dbReference type="EMBL" id="QLTA01000003">
    <property type="protein sequence ID" value="RAR85818.1"/>
    <property type="molecule type" value="Genomic_DNA"/>
</dbReference>
<evidence type="ECO:0000313" key="8">
    <source>
        <dbReference type="EMBL" id="RAR85818.1"/>
    </source>
</evidence>
<feature type="region of interest" description="Disordered" evidence="6">
    <location>
        <begin position="1"/>
        <end position="20"/>
    </location>
</feature>
<evidence type="ECO:0000256" key="4">
    <source>
        <dbReference type="ARBA" id="ARBA00023163"/>
    </source>
</evidence>
<keyword evidence="4" id="KW-0804">Transcription</keyword>
<evidence type="ECO:0000256" key="2">
    <source>
        <dbReference type="ARBA" id="ARBA00023015"/>
    </source>
</evidence>
<dbReference type="GO" id="GO:0003700">
    <property type="term" value="F:DNA-binding transcription factor activity"/>
    <property type="evidence" value="ECO:0007669"/>
    <property type="project" value="TreeGrafter"/>
</dbReference>
<dbReference type="PANTHER" id="PTHR30055">
    <property type="entry name" value="HTH-TYPE TRANSCRIPTIONAL REGULATOR RUTR"/>
    <property type="match status" value="1"/>
</dbReference>
<dbReference type="Gene3D" id="1.10.357.10">
    <property type="entry name" value="Tetracycline Repressor, domain 2"/>
    <property type="match status" value="1"/>
</dbReference>
<dbReference type="Gene3D" id="1.10.10.60">
    <property type="entry name" value="Homeodomain-like"/>
    <property type="match status" value="1"/>
</dbReference>
<evidence type="ECO:0000259" key="7">
    <source>
        <dbReference type="PROSITE" id="PS50977"/>
    </source>
</evidence>
<evidence type="ECO:0000256" key="5">
    <source>
        <dbReference type="PROSITE-ProRule" id="PRU00335"/>
    </source>
</evidence>
<dbReference type="PROSITE" id="PS01081">
    <property type="entry name" value="HTH_TETR_1"/>
    <property type="match status" value="1"/>
</dbReference>
<keyword evidence="2" id="KW-0805">Transcription regulation</keyword>
<dbReference type="RefSeq" id="WP_111875720.1">
    <property type="nucleotide sequence ID" value="NZ_CBCSGC010000038.1"/>
</dbReference>
<dbReference type="PRINTS" id="PR00455">
    <property type="entry name" value="HTHTETR"/>
</dbReference>
<dbReference type="SUPFAM" id="SSF46689">
    <property type="entry name" value="Homeodomain-like"/>
    <property type="match status" value="1"/>
</dbReference>
<dbReference type="Proteomes" id="UP000248856">
    <property type="component" value="Unassembled WGS sequence"/>
</dbReference>
<dbReference type="OrthoDB" id="8595767at2"/>
<keyword evidence="9" id="KW-1185">Reference proteome</keyword>
<accession>A0A328ZHU6</accession>
<dbReference type="InterPro" id="IPR039536">
    <property type="entry name" value="TetR_C_Proteobacteria"/>
</dbReference>
<protein>
    <submittedName>
        <fullName evidence="8">TetR family transcriptional regulator</fullName>
    </submittedName>
</protein>
<dbReference type="InterPro" id="IPR036271">
    <property type="entry name" value="Tet_transcr_reg_TetR-rel_C_sf"/>
</dbReference>
<comment type="caution">
    <text evidence="8">The sequence shown here is derived from an EMBL/GenBank/DDBJ whole genome shotgun (WGS) entry which is preliminary data.</text>
</comment>
<dbReference type="PANTHER" id="PTHR30055:SF146">
    <property type="entry name" value="HTH-TYPE TRANSCRIPTIONAL DUAL REGULATOR CECR"/>
    <property type="match status" value="1"/>
</dbReference>
<evidence type="ECO:0000256" key="6">
    <source>
        <dbReference type="SAM" id="MobiDB-lite"/>
    </source>
</evidence>
<gene>
    <name evidence="8" type="ORF">AX018_100347</name>
</gene>
<dbReference type="GO" id="GO:0000976">
    <property type="term" value="F:transcription cis-regulatory region binding"/>
    <property type="evidence" value="ECO:0007669"/>
    <property type="project" value="TreeGrafter"/>
</dbReference>
<name>A0A328ZHU6_9BURK</name>